<evidence type="ECO:0000256" key="1">
    <source>
        <dbReference type="ARBA" id="ARBA00022741"/>
    </source>
</evidence>
<comment type="similarity">
    <text evidence="2">Belongs to the MoaD family.</text>
</comment>
<dbReference type="GO" id="GO:0000166">
    <property type="term" value="F:nucleotide binding"/>
    <property type="evidence" value="ECO:0007669"/>
    <property type="project" value="UniProtKB-KW"/>
</dbReference>
<evidence type="ECO:0000256" key="3">
    <source>
        <dbReference type="ARBA" id="ARBA00024247"/>
    </source>
</evidence>
<dbReference type="Proteomes" id="UP000239366">
    <property type="component" value="Unassembled WGS sequence"/>
</dbReference>
<dbReference type="InterPro" id="IPR012675">
    <property type="entry name" value="Beta-grasp_dom_sf"/>
</dbReference>
<dbReference type="InterPro" id="IPR003749">
    <property type="entry name" value="ThiS/MoaD-like"/>
</dbReference>
<evidence type="ECO:0000313" key="5">
    <source>
        <dbReference type="Proteomes" id="UP000239366"/>
    </source>
</evidence>
<dbReference type="GO" id="GO:1990133">
    <property type="term" value="C:molybdopterin adenylyltransferase complex"/>
    <property type="evidence" value="ECO:0007669"/>
    <property type="project" value="TreeGrafter"/>
</dbReference>
<keyword evidence="1" id="KW-0547">Nucleotide-binding</keyword>
<evidence type="ECO:0000313" key="4">
    <source>
        <dbReference type="EMBL" id="PQJ15018.1"/>
    </source>
</evidence>
<dbReference type="InterPro" id="IPR044672">
    <property type="entry name" value="MOCS2A"/>
</dbReference>
<sequence length="84" mass="9005">MALLFFGQAREIVGVEEGEWSVLLEEKENFPKSVKELRTALLAAFPALGELSSLAIAVNADYAEEDTPLESTDEIAIIPPVSGG</sequence>
<organism evidence="4 5">
    <name type="scientific">Aureicoccus marinus</name>
    <dbReference type="NCBI Taxonomy" id="754435"/>
    <lineage>
        <taxon>Bacteria</taxon>
        <taxon>Pseudomonadati</taxon>
        <taxon>Bacteroidota</taxon>
        <taxon>Flavobacteriia</taxon>
        <taxon>Flavobacteriales</taxon>
        <taxon>Flavobacteriaceae</taxon>
        <taxon>Aureicoccus</taxon>
    </lineage>
</organism>
<dbReference type="Pfam" id="PF02597">
    <property type="entry name" value="ThiS"/>
    <property type="match status" value="1"/>
</dbReference>
<dbReference type="RefSeq" id="WP_105000670.1">
    <property type="nucleotide sequence ID" value="NZ_MQVX01000001.1"/>
</dbReference>
<dbReference type="GO" id="GO:0006777">
    <property type="term" value="P:Mo-molybdopterin cofactor biosynthetic process"/>
    <property type="evidence" value="ECO:0007669"/>
    <property type="project" value="InterPro"/>
</dbReference>
<dbReference type="EMBL" id="MQVX01000001">
    <property type="protein sequence ID" value="PQJ15018.1"/>
    <property type="molecule type" value="Genomic_DNA"/>
</dbReference>
<evidence type="ECO:0000256" key="2">
    <source>
        <dbReference type="ARBA" id="ARBA00024200"/>
    </source>
</evidence>
<dbReference type="PANTHER" id="PTHR33359">
    <property type="entry name" value="MOLYBDOPTERIN SYNTHASE SULFUR CARRIER SUBUNIT"/>
    <property type="match status" value="1"/>
</dbReference>
<comment type="caution">
    <text evidence="4">The sequence shown here is derived from an EMBL/GenBank/DDBJ whole genome shotgun (WGS) entry which is preliminary data.</text>
</comment>
<keyword evidence="5" id="KW-1185">Reference proteome</keyword>
<dbReference type="SUPFAM" id="SSF54285">
    <property type="entry name" value="MoaD/ThiS"/>
    <property type="match status" value="1"/>
</dbReference>
<dbReference type="PANTHER" id="PTHR33359:SF1">
    <property type="entry name" value="MOLYBDOPTERIN SYNTHASE SULFUR CARRIER SUBUNIT"/>
    <property type="match status" value="1"/>
</dbReference>
<proteinExistence type="inferred from homology"/>
<dbReference type="AlphaFoldDB" id="A0A2S7T5Z3"/>
<reference evidence="5" key="1">
    <citation type="submission" date="2016-11" db="EMBL/GenBank/DDBJ databases">
        <title>Trade-off between light-utilization and light-protection in marine flavobacteria.</title>
        <authorList>
            <person name="Kumagai Y."/>
            <person name="Yoshizawa S."/>
            <person name="Kogure K."/>
        </authorList>
    </citation>
    <scope>NUCLEOTIDE SEQUENCE [LARGE SCALE GENOMIC DNA]</scope>
    <source>
        <strain evidence="5">SG-18</strain>
    </source>
</reference>
<protein>
    <recommendedName>
        <fullName evidence="3">Molybdopterin synthase sulfur carrier subunit</fullName>
    </recommendedName>
</protein>
<gene>
    <name evidence="4" type="ORF">BST99_04065</name>
</gene>
<name>A0A2S7T5Z3_9FLAO</name>
<dbReference type="Gene3D" id="3.10.20.30">
    <property type="match status" value="1"/>
</dbReference>
<dbReference type="CDD" id="cd00754">
    <property type="entry name" value="Ubl_MoaD"/>
    <property type="match status" value="1"/>
</dbReference>
<dbReference type="InterPro" id="IPR016155">
    <property type="entry name" value="Mopterin_synth/thiamin_S_b"/>
</dbReference>
<accession>A0A2S7T5Z3</accession>
<dbReference type="OrthoDB" id="598356at2"/>